<dbReference type="GO" id="GO:0008757">
    <property type="term" value="F:S-adenosylmethionine-dependent methyltransferase activity"/>
    <property type="evidence" value="ECO:0007669"/>
    <property type="project" value="InterPro"/>
</dbReference>
<protein>
    <submittedName>
        <fullName evidence="1">Putative methyltransferase</fullName>
    </submittedName>
</protein>
<dbReference type="CDD" id="cd02440">
    <property type="entry name" value="AdoMet_MTases"/>
    <property type="match status" value="1"/>
</dbReference>
<dbReference type="InterPro" id="IPR029063">
    <property type="entry name" value="SAM-dependent_MTases_sf"/>
</dbReference>
<organism evidence="1 2">
    <name type="scientific">Gordonia soli NBRC 108243</name>
    <dbReference type="NCBI Taxonomy" id="1223545"/>
    <lineage>
        <taxon>Bacteria</taxon>
        <taxon>Bacillati</taxon>
        <taxon>Actinomycetota</taxon>
        <taxon>Actinomycetes</taxon>
        <taxon>Mycobacteriales</taxon>
        <taxon>Gordoniaceae</taxon>
        <taxon>Gordonia</taxon>
    </lineage>
</organism>
<evidence type="ECO:0000313" key="2">
    <source>
        <dbReference type="Proteomes" id="UP000011666"/>
    </source>
</evidence>
<dbReference type="Proteomes" id="UP000011666">
    <property type="component" value="Unassembled WGS sequence"/>
</dbReference>
<dbReference type="InterPro" id="IPR008715">
    <property type="entry name" value="SAM-MeTfrase_NodS-like"/>
</dbReference>
<dbReference type="STRING" id="1223545.GS4_07_00710"/>
<dbReference type="AlphaFoldDB" id="M0QIR3"/>
<dbReference type="eggNOG" id="COG2264">
    <property type="taxonomic scope" value="Bacteria"/>
</dbReference>
<dbReference type="Gene3D" id="3.40.50.150">
    <property type="entry name" value="Vaccinia Virus protein VP39"/>
    <property type="match status" value="1"/>
</dbReference>
<dbReference type="GO" id="GO:0009312">
    <property type="term" value="P:oligosaccharide biosynthetic process"/>
    <property type="evidence" value="ECO:0007669"/>
    <property type="project" value="InterPro"/>
</dbReference>
<dbReference type="OrthoDB" id="116799at2"/>
<name>M0QIR3_9ACTN</name>
<dbReference type="Pfam" id="PF05401">
    <property type="entry name" value="NodS"/>
    <property type="match status" value="1"/>
</dbReference>
<keyword evidence="1" id="KW-0808">Transferase</keyword>
<comment type="caution">
    <text evidence="1">The sequence shown here is derived from an EMBL/GenBank/DDBJ whole genome shotgun (WGS) entry which is preliminary data.</text>
</comment>
<keyword evidence="2" id="KW-1185">Reference proteome</keyword>
<dbReference type="SUPFAM" id="SSF53335">
    <property type="entry name" value="S-adenosyl-L-methionine-dependent methyltransferases"/>
    <property type="match status" value="1"/>
</dbReference>
<proteinExistence type="predicted"/>
<gene>
    <name evidence="1" type="ORF">GS4_07_00710</name>
</gene>
<dbReference type="GO" id="GO:0032259">
    <property type="term" value="P:methylation"/>
    <property type="evidence" value="ECO:0007669"/>
    <property type="project" value="UniProtKB-KW"/>
</dbReference>
<evidence type="ECO:0000313" key="1">
    <source>
        <dbReference type="EMBL" id="GAC67322.1"/>
    </source>
</evidence>
<reference evidence="1 2" key="1">
    <citation type="submission" date="2013-01" db="EMBL/GenBank/DDBJ databases">
        <title>Whole genome shotgun sequence of Gordonia soli NBRC 108243.</title>
        <authorList>
            <person name="Isaki-Nakamura S."/>
            <person name="Hosoyama A."/>
            <person name="Tsuchikane K."/>
            <person name="Ando Y."/>
            <person name="Baba S."/>
            <person name="Ohji S."/>
            <person name="Hamada M."/>
            <person name="Tamura T."/>
            <person name="Yamazoe A."/>
            <person name="Yamazaki S."/>
            <person name="Fujita N."/>
        </authorList>
    </citation>
    <scope>NUCLEOTIDE SEQUENCE [LARGE SCALE GENOMIC DNA]</scope>
    <source>
        <strain evidence="1 2">NBRC 108243</strain>
    </source>
</reference>
<dbReference type="RefSeq" id="WP_007618371.1">
    <property type="nucleotide sequence ID" value="NZ_BANX01000007.1"/>
</dbReference>
<sequence length="202" mass="22623">MSDREPMEPAYFRAMYGASDDPWGFTSRWYEERKRALTMAALPRPRYRTALEVGSSIGVLSALLADRCDRLLCLELDGRAVELARERLASSDGIVIEQRDFFADPPSDSYDLIVYSEVLYYATHEQLSQTLDWTTEHLRAGGALVAVHWRADVAEYPQTARDVHTALRGALHESARYLDEDLELGLFTHPGTPSVAAAEGLS</sequence>
<keyword evidence="1" id="KW-0489">Methyltransferase</keyword>
<dbReference type="EMBL" id="BANX01000007">
    <property type="protein sequence ID" value="GAC67322.1"/>
    <property type="molecule type" value="Genomic_DNA"/>
</dbReference>
<accession>M0QIR3</accession>